<name>A0A1I7WR83_HETBA</name>
<organism evidence="1 2">
    <name type="scientific">Heterorhabditis bacteriophora</name>
    <name type="common">Entomopathogenic nematode worm</name>
    <dbReference type="NCBI Taxonomy" id="37862"/>
    <lineage>
        <taxon>Eukaryota</taxon>
        <taxon>Metazoa</taxon>
        <taxon>Ecdysozoa</taxon>
        <taxon>Nematoda</taxon>
        <taxon>Chromadorea</taxon>
        <taxon>Rhabditida</taxon>
        <taxon>Rhabditina</taxon>
        <taxon>Rhabditomorpha</taxon>
        <taxon>Strongyloidea</taxon>
        <taxon>Heterorhabditidae</taxon>
        <taxon>Heterorhabditis</taxon>
    </lineage>
</organism>
<sequence length="125" mass="14446">MDSRTSKERERIRMEQMDLEAEREDEVIAEIADFLENLHGNNLIYGNWEDISAANLEAEDEDEEVELDLLSQEEDELELYAQDSSDEVELEGLEEGGQLERGVQIELLEEDLSADDENAELWEIL</sequence>
<evidence type="ECO:0000313" key="2">
    <source>
        <dbReference type="WBParaSite" id="Hba_07661"/>
    </source>
</evidence>
<protein>
    <submittedName>
        <fullName evidence="2">Acidic leucine-rich nuclear phosphoprotein 32-related protein-like</fullName>
    </submittedName>
</protein>
<evidence type="ECO:0000313" key="1">
    <source>
        <dbReference type="Proteomes" id="UP000095283"/>
    </source>
</evidence>
<dbReference type="AlphaFoldDB" id="A0A1I7WR83"/>
<proteinExistence type="predicted"/>
<accession>A0A1I7WR83</accession>
<dbReference type="Proteomes" id="UP000095283">
    <property type="component" value="Unplaced"/>
</dbReference>
<reference evidence="2" key="1">
    <citation type="submission" date="2016-11" db="UniProtKB">
        <authorList>
            <consortium name="WormBaseParasite"/>
        </authorList>
    </citation>
    <scope>IDENTIFICATION</scope>
</reference>
<dbReference type="WBParaSite" id="Hba_07661">
    <property type="protein sequence ID" value="Hba_07661"/>
    <property type="gene ID" value="Hba_07661"/>
</dbReference>
<keyword evidence="1" id="KW-1185">Reference proteome</keyword>